<organism evidence="1 2">
    <name type="scientific">Thiohalocapsa halophila</name>
    <dbReference type="NCBI Taxonomy" id="69359"/>
    <lineage>
        <taxon>Bacteria</taxon>
        <taxon>Pseudomonadati</taxon>
        <taxon>Pseudomonadota</taxon>
        <taxon>Gammaproteobacteria</taxon>
        <taxon>Chromatiales</taxon>
        <taxon>Chromatiaceae</taxon>
        <taxon>Thiohalocapsa</taxon>
    </lineage>
</organism>
<protein>
    <recommendedName>
        <fullName evidence="3">ImmA/IrrE family metallo-endopeptidase</fullName>
    </recommendedName>
</protein>
<evidence type="ECO:0000313" key="2">
    <source>
        <dbReference type="Proteomes" id="UP000748752"/>
    </source>
</evidence>
<name>A0ABS1CHZ4_9GAMM</name>
<reference evidence="1 2" key="1">
    <citation type="journal article" date="2020" name="Microorganisms">
        <title>Osmotic Adaptation and Compatible Solute Biosynthesis of Phototrophic Bacteria as Revealed from Genome Analyses.</title>
        <authorList>
            <person name="Imhoff J.F."/>
            <person name="Rahn T."/>
            <person name="Kunzel S."/>
            <person name="Keller A."/>
            <person name="Neulinger S.C."/>
        </authorList>
    </citation>
    <scope>NUCLEOTIDE SEQUENCE [LARGE SCALE GENOMIC DNA]</scope>
    <source>
        <strain evidence="1 2">DSM 6210</strain>
    </source>
</reference>
<comment type="caution">
    <text evidence="1">The sequence shown here is derived from an EMBL/GenBank/DDBJ whole genome shotgun (WGS) entry which is preliminary data.</text>
</comment>
<keyword evidence="2" id="KW-1185">Reference proteome</keyword>
<gene>
    <name evidence="1" type="ORF">CKO31_12010</name>
</gene>
<dbReference type="EMBL" id="NRRV01000026">
    <property type="protein sequence ID" value="MBK1631452.1"/>
    <property type="molecule type" value="Genomic_DNA"/>
</dbReference>
<accession>A0ABS1CHZ4</accession>
<evidence type="ECO:0008006" key="3">
    <source>
        <dbReference type="Google" id="ProtNLM"/>
    </source>
</evidence>
<dbReference type="Proteomes" id="UP000748752">
    <property type="component" value="Unassembled WGS sequence"/>
</dbReference>
<proteinExistence type="predicted"/>
<dbReference type="RefSeq" id="WP_200237705.1">
    <property type="nucleotide sequence ID" value="NZ_NRRV01000026.1"/>
</dbReference>
<evidence type="ECO:0000313" key="1">
    <source>
        <dbReference type="EMBL" id="MBK1631452.1"/>
    </source>
</evidence>
<sequence>MSNDLQLTMDWEQLDAGPAEERACFGRLQVRLGSIVLSEGQDGFVACARTGPLVSAYPLAEWLAWNWWRLTVEPRPNAPTYEWQSAHCLCTVGAGYLWPNITIHSDGETTVLAARPTHPTRLSPFRFTADQTVIVPTRQFVAALDEFLSQIQGRLRAEGLGATDFDNTWSEVLQERATRDDAAQRQLEALLGFDPDEGDEAAIRQIMQDARTLGQHAVMELAAGHTPGRMPPTADQIQDWARRYGHDTQPSARVHLTGLDSTKPRPRRAWQRGYSAARAVRAQSRLGDGAVSDDRLADLCGVSPSLLGSTEHPPLAFGLEDEAHRPGRIVLRSSYRTGRRFELARLLGDRLASGCTEALAPVSSAYTHRQKLQRAFAAELLCPFETLDAFLDGDYSESAQDDAAQHFAVSERVVERQLENHGRLDTTALDDAERIASV</sequence>